<protein>
    <recommendedName>
        <fullName evidence="2">Fibronectin type-III domain-containing protein</fullName>
    </recommendedName>
</protein>
<name>X0YHG7_9ZZZZ</name>
<gene>
    <name evidence="1" type="ORF">S01H1_68969</name>
</gene>
<reference evidence="1" key="1">
    <citation type="journal article" date="2014" name="Front. Microbiol.">
        <title>High frequency of phylogenetically diverse reductive dehalogenase-homologous genes in deep subseafloor sedimentary metagenomes.</title>
        <authorList>
            <person name="Kawai M."/>
            <person name="Futagami T."/>
            <person name="Toyoda A."/>
            <person name="Takaki Y."/>
            <person name="Nishi S."/>
            <person name="Hori S."/>
            <person name="Arai W."/>
            <person name="Tsubouchi T."/>
            <person name="Morono Y."/>
            <person name="Uchiyama I."/>
            <person name="Ito T."/>
            <person name="Fujiyama A."/>
            <person name="Inagaki F."/>
            <person name="Takami H."/>
        </authorList>
    </citation>
    <scope>NUCLEOTIDE SEQUENCE</scope>
    <source>
        <strain evidence="1">Expedition CK06-06</strain>
    </source>
</reference>
<dbReference type="AlphaFoldDB" id="X0YHG7"/>
<dbReference type="InterPro" id="IPR013783">
    <property type="entry name" value="Ig-like_fold"/>
</dbReference>
<accession>X0YHG7</accession>
<sequence>MKKLFLILVLVLLPAIALAGSKDLTFAWDQVISEDFGGWELHYGTSPGVYTAVIDIKYIAGDDGEYSATQTIVAPDGAETTFYFAILAYDTVGNKSVFSNEVSTTLDFEAPLVPQTLRVTVETL</sequence>
<dbReference type="Gene3D" id="2.60.40.10">
    <property type="entry name" value="Immunoglobulins"/>
    <property type="match status" value="1"/>
</dbReference>
<evidence type="ECO:0008006" key="2">
    <source>
        <dbReference type="Google" id="ProtNLM"/>
    </source>
</evidence>
<organism evidence="1">
    <name type="scientific">marine sediment metagenome</name>
    <dbReference type="NCBI Taxonomy" id="412755"/>
    <lineage>
        <taxon>unclassified sequences</taxon>
        <taxon>metagenomes</taxon>
        <taxon>ecological metagenomes</taxon>
    </lineage>
</organism>
<dbReference type="EMBL" id="BARS01045763">
    <property type="protein sequence ID" value="GAG36276.1"/>
    <property type="molecule type" value="Genomic_DNA"/>
</dbReference>
<proteinExistence type="predicted"/>
<comment type="caution">
    <text evidence="1">The sequence shown here is derived from an EMBL/GenBank/DDBJ whole genome shotgun (WGS) entry which is preliminary data.</text>
</comment>
<evidence type="ECO:0000313" key="1">
    <source>
        <dbReference type="EMBL" id="GAG36276.1"/>
    </source>
</evidence>